<dbReference type="InterPro" id="IPR015366">
    <property type="entry name" value="S53_propep"/>
</dbReference>
<evidence type="ECO:0000256" key="7">
    <source>
        <dbReference type="ARBA" id="ARBA00022723"/>
    </source>
</evidence>
<comment type="cofactor">
    <cofactor evidence="15">
        <name>Ca(2+)</name>
        <dbReference type="ChEBI" id="CHEBI:29108"/>
    </cofactor>
    <text evidence="15">Binds 1 Ca(2+) ion per subunit.</text>
</comment>
<evidence type="ECO:0000256" key="14">
    <source>
        <dbReference type="ARBA" id="ARBA00023180"/>
    </source>
</evidence>
<keyword evidence="12" id="KW-0843">Virulence</keyword>
<feature type="active site" description="Charge relay system" evidence="15">
    <location>
        <position position="319"/>
    </location>
</feature>
<keyword evidence="6 15" id="KW-0645">Protease</keyword>
<keyword evidence="14" id="KW-0325">Glycoprotein</keyword>
<name>A0A9P6NNY9_9BASI</name>
<dbReference type="AlphaFoldDB" id="A0A9P6NNY9"/>
<feature type="binding site" evidence="15">
    <location>
        <position position="625"/>
    </location>
    <ligand>
        <name>Ca(2+)</name>
        <dbReference type="ChEBI" id="CHEBI:29108"/>
    </ligand>
</feature>
<gene>
    <name evidence="18" type="ORF">CROQUDRAFT_38046</name>
</gene>
<keyword evidence="7 15" id="KW-0479">Metal-binding</keyword>
<comment type="catalytic activity">
    <reaction evidence="1">
        <text>Release of an N-terminal tripeptide from a polypeptide.</text>
        <dbReference type="EC" id="3.4.14.10"/>
    </reaction>
</comment>
<dbReference type="EC" id="3.4.14.10" evidence="4"/>
<feature type="binding site" evidence="15">
    <location>
        <position position="606"/>
    </location>
    <ligand>
        <name>Ca(2+)</name>
        <dbReference type="ChEBI" id="CHEBI:29108"/>
    </ligand>
</feature>
<keyword evidence="10 15" id="KW-0720">Serine protease</keyword>
<dbReference type="PANTHER" id="PTHR14218:SF19">
    <property type="entry name" value="SERINE PROTEASE AORO, PUTATIVE (AFU_ORTHOLOGUE AFUA_6G10250)-RELATED"/>
    <property type="match status" value="1"/>
</dbReference>
<organism evidence="18 19">
    <name type="scientific">Cronartium quercuum f. sp. fusiforme G11</name>
    <dbReference type="NCBI Taxonomy" id="708437"/>
    <lineage>
        <taxon>Eukaryota</taxon>
        <taxon>Fungi</taxon>
        <taxon>Dikarya</taxon>
        <taxon>Basidiomycota</taxon>
        <taxon>Pucciniomycotina</taxon>
        <taxon>Pucciniomycetes</taxon>
        <taxon>Pucciniales</taxon>
        <taxon>Coleosporiaceae</taxon>
        <taxon>Cronartium</taxon>
    </lineage>
</organism>
<dbReference type="CDD" id="cd04056">
    <property type="entry name" value="Peptidases_S53"/>
    <property type="match status" value="1"/>
</dbReference>
<feature type="chain" id="PRO_5040376586" description="tripeptidyl-peptidase II" evidence="16">
    <location>
        <begin position="23"/>
        <end position="648"/>
    </location>
</feature>
<dbReference type="SUPFAM" id="SSF52743">
    <property type="entry name" value="Subtilisin-like"/>
    <property type="match status" value="1"/>
</dbReference>
<dbReference type="InterPro" id="IPR036852">
    <property type="entry name" value="Peptidase_S8/S53_dom_sf"/>
</dbReference>
<evidence type="ECO:0000259" key="17">
    <source>
        <dbReference type="PROSITE" id="PS51695"/>
    </source>
</evidence>
<dbReference type="GO" id="GO:0046872">
    <property type="term" value="F:metal ion binding"/>
    <property type="evidence" value="ECO:0007669"/>
    <property type="project" value="UniProtKB-UniRule"/>
</dbReference>
<dbReference type="GO" id="GO:0006508">
    <property type="term" value="P:proteolysis"/>
    <property type="evidence" value="ECO:0007669"/>
    <property type="project" value="UniProtKB-KW"/>
</dbReference>
<feature type="binding site" evidence="15">
    <location>
        <position position="607"/>
    </location>
    <ligand>
        <name>Ca(2+)</name>
        <dbReference type="ChEBI" id="CHEBI:29108"/>
    </ligand>
</feature>
<evidence type="ECO:0000256" key="8">
    <source>
        <dbReference type="ARBA" id="ARBA00022729"/>
    </source>
</evidence>
<evidence type="ECO:0000256" key="4">
    <source>
        <dbReference type="ARBA" id="ARBA00012462"/>
    </source>
</evidence>
<dbReference type="SMART" id="SM00944">
    <property type="entry name" value="Pro-kuma_activ"/>
    <property type="match status" value="1"/>
</dbReference>
<dbReference type="Gene3D" id="3.40.50.200">
    <property type="entry name" value="Peptidase S8/S53 domain"/>
    <property type="match status" value="1"/>
</dbReference>
<keyword evidence="13" id="KW-0865">Zymogen</keyword>
<dbReference type="OrthoDB" id="409122at2759"/>
<dbReference type="GO" id="GO:0004252">
    <property type="term" value="F:serine-type endopeptidase activity"/>
    <property type="evidence" value="ECO:0007669"/>
    <property type="project" value="UniProtKB-UniRule"/>
</dbReference>
<evidence type="ECO:0000256" key="10">
    <source>
        <dbReference type="ARBA" id="ARBA00022825"/>
    </source>
</evidence>
<evidence type="ECO:0000256" key="15">
    <source>
        <dbReference type="PROSITE-ProRule" id="PRU01032"/>
    </source>
</evidence>
<dbReference type="GO" id="GO:0008240">
    <property type="term" value="F:tripeptidyl-peptidase activity"/>
    <property type="evidence" value="ECO:0007669"/>
    <property type="project" value="UniProtKB-EC"/>
</dbReference>
<feature type="active site" description="Charge relay system" evidence="15">
    <location>
        <position position="323"/>
    </location>
</feature>
<feature type="domain" description="Peptidase S53" evidence="17">
    <location>
        <begin position="241"/>
        <end position="647"/>
    </location>
</feature>
<evidence type="ECO:0000256" key="16">
    <source>
        <dbReference type="SAM" id="SignalP"/>
    </source>
</evidence>
<sequence length="648" mass="71313">MSLRTSVISLFLLLTLLPLTHALRNPAKVIHERRRPNELWRRTNHLHHSEKHSSIISFRFGLKQSNLDRLHEELIKVSSPDSPHYTDHWDANKLSEFFSPSDETVNKVLAWLEEEGKEFKKVSLSKGRAWVNVDMSIDQAERLLDTKFHKYVNTVDQSTQLACEHYKIPKHLVSHIDIVLPSVHFDTVPVTQKYNTFPDPVFGAARHIGDPTSGNIPKFSSILNHKKVGKPQGGIANCGSVMTLDCLKALYKFGSYKLQKPKNNSLAIVEFTPQSVLYSDLDLFFSNFSPKTKGARPNLVPIDGGTVDQINQDFGLNGESNLDLQYSMPFVYPLNVSLYQVGDTNTGGSFNNFLDALEASYCKGELDPEQDGIYPDPQGYKKRDCGTVRAANVISISYGMNEADASPAYLRRQCDEYAKLGLMGVTFLFSSGDNGVAGNRGLCLNRDGTQSLTGSVFSPSFPGTCPYVTSIGATQLPTGKTVNDPEVACYTRIHSGGGFSNVFKIPQYQSKVVKRYFKSHHPPYDHTTFNSSKTTRGFPDLSANGANFIVAVVGRFGLVYGTSAAAPVIASMLTMINDARITLGKKPIGFINPVIYSPGFQGAFNDITKGTNPGCGTDGFSAVPGWDPVTGLGTPNFSKLLPLWTNLK</sequence>
<dbReference type="FunFam" id="3.40.50.200:FF:000015">
    <property type="entry name" value="Tripeptidyl peptidase A"/>
    <property type="match status" value="1"/>
</dbReference>
<dbReference type="EMBL" id="MU167218">
    <property type="protein sequence ID" value="KAG0150615.1"/>
    <property type="molecule type" value="Genomic_DNA"/>
</dbReference>
<dbReference type="InterPro" id="IPR000209">
    <property type="entry name" value="Peptidase_S8/S53_dom"/>
</dbReference>
<comment type="caution">
    <text evidence="18">The sequence shown here is derived from an EMBL/GenBank/DDBJ whole genome shotgun (WGS) entry which is preliminary data.</text>
</comment>
<dbReference type="CDD" id="cd11377">
    <property type="entry name" value="Pro-peptidase_S53"/>
    <property type="match status" value="1"/>
</dbReference>
<comment type="function">
    <text evidence="2">Secreted tripeptidyl-peptidase which degrades proteins at acidic pHs and is involved in virulence.</text>
</comment>
<evidence type="ECO:0000256" key="12">
    <source>
        <dbReference type="ARBA" id="ARBA00023026"/>
    </source>
</evidence>
<dbReference type="InterPro" id="IPR030400">
    <property type="entry name" value="Sedolisin_dom"/>
</dbReference>
<dbReference type="GO" id="GO:0005576">
    <property type="term" value="C:extracellular region"/>
    <property type="evidence" value="ECO:0007669"/>
    <property type="project" value="UniProtKB-SubCell"/>
</dbReference>
<dbReference type="Pfam" id="PF09286">
    <property type="entry name" value="Pro-kuma_activ"/>
    <property type="match status" value="1"/>
</dbReference>
<evidence type="ECO:0000313" key="18">
    <source>
        <dbReference type="EMBL" id="KAG0150615.1"/>
    </source>
</evidence>
<feature type="binding site" evidence="15">
    <location>
        <position position="627"/>
    </location>
    <ligand>
        <name>Ca(2+)</name>
        <dbReference type="ChEBI" id="CHEBI:29108"/>
    </ligand>
</feature>
<dbReference type="Pfam" id="PF00082">
    <property type="entry name" value="Peptidase_S8"/>
    <property type="match status" value="1"/>
</dbReference>
<keyword evidence="5" id="KW-0964">Secreted</keyword>
<dbReference type="SUPFAM" id="SSF54897">
    <property type="entry name" value="Protease propeptides/inhibitors"/>
    <property type="match status" value="1"/>
</dbReference>
<evidence type="ECO:0000256" key="2">
    <source>
        <dbReference type="ARBA" id="ARBA00002451"/>
    </source>
</evidence>
<feature type="active site" description="Charge relay system" evidence="15">
    <location>
        <position position="563"/>
    </location>
</feature>
<evidence type="ECO:0000256" key="5">
    <source>
        <dbReference type="ARBA" id="ARBA00022525"/>
    </source>
</evidence>
<evidence type="ECO:0000256" key="11">
    <source>
        <dbReference type="ARBA" id="ARBA00022837"/>
    </source>
</evidence>
<proteinExistence type="predicted"/>
<feature type="signal peptide" evidence="16">
    <location>
        <begin position="1"/>
        <end position="22"/>
    </location>
</feature>
<evidence type="ECO:0000256" key="13">
    <source>
        <dbReference type="ARBA" id="ARBA00023145"/>
    </source>
</evidence>
<keyword evidence="11 15" id="KW-0106">Calcium</keyword>
<keyword evidence="19" id="KW-1185">Reference proteome</keyword>
<comment type="subcellular location">
    <subcellularLocation>
        <location evidence="3">Secreted</location>
        <location evidence="3">Extracellular space</location>
    </subcellularLocation>
</comment>
<protein>
    <recommendedName>
        <fullName evidence="4">tripeptidyl-peptidase II</fullName>
        <ecNumber evidence="4">3.4.14.10</ecNumber>
    </recommendedName>
</protein>
<evidence type="ECO:0000256" key="1">
    <source>
        <dbReference type="ARBA" id="ARBA00001910"/>
    </source>
</evidence>
<dbReference type="Proteomes" id="UP000886653">
    <property type="component" value="Unassembled WGS sequence"/>
</dbReference>
<evidence type="ECO:0000256" key="9">
    <source>
        <dbReference type="ARBA" id="ARBA00022801"/>
    </source>
</evidence>
<evidence type="ECO:0000313" key="19">
    <source>
        <dbReference type="Proteomes" id="UP000886653"/>
    </source>
</evidence>
<keyword evidence="9 15" id="KW-0378">Hydrolase</keyword>
<dbReference type="PROSITE" id="PS51695">
    <property type="entry name" value="SEDOLISIN"/>
    <property type="match status" value="1"/>
</dbReference>
<reference evidence="18" key="1">
    <citation type="submission" date="2013-11" db="EMBL/GenBank/DDBJ databases">
        <title>Genome sequence of the fusiform rust pathogen reveals effectors for host alternation and coevolution with pine.</title>
        <authorList>
            <consortium name="DOE Joint Genome Institute"/>
            <person name="Smith K."/>
            <person name="Pendleton A."/>
            <person name="Kubisiak T."/>
            <person name="Anderson C."/>
            <person name="Salamov A."/>
            <person name="Aerts A."/>
            <person name="Riley R."/>
            <person name="Clum A."/>
            <person name="Lindquist E."/>
            <person name="Ence D."/>
            <person name="Campbell M."/>
            <person name="Kronenberg Z."/>
            <person name="Feau N."/>
            <person name="Dhillon B."/>
            <person name="Hamelin R."/>
            <person name="Burleigh J."/>
            <person name="Smith J."/>
            <person name="Yandell M."/>
            <person name="Nelson C."/>
            <person name="Grigoriev I."/>
            <person name="Davis J."/>
        </authorList>
    </citation>
    <scope>NUCLEOTIDE SEQUENCE</scope>
    <source>
        <strain evidence="18">G11</strain>
    </source>
</reference>
<dbReference type="InterPro" id="IPR050819">
    <property type="entry name" value="Tripeptidyl-peptidase_I"/>
</dbReference>
<evidence type="ECO:0000256" key="6">
    <source>
        <dbReference type="ARBA" id="ARBA00022670"/>
    </source>
</evidence>
<accession>A0A9P6NNY9</accession>
<evidence type="ECO:0000256" key="3">
    <source>
        <dbReference type="ARBA" id="ARBA00004239"/>
    </source>
</evidence>
<dbReference type="PANTHER" id="PTHR14218">
    <property type="entry name" value="PROTEASE S8 TRIPEPTIDYL PEPTIDASE I CLN2"/>
    <property type="match status" value="1"/>
</dbReference>
<keyword evidence="8 16" id="KW-0732">Signal</keyword>